<proteinExistence type="predicted"/>
<dbReference type="Pfam" id="PF03663">
    <property type="entry name" value="Glyco_hydro_76"/>
    <property type="match status" value="1"/>
</dbReference>
<dbReference type="Gene3D" id="1.50.10.20">
    <property type="match status" value="1"/>
</dbReference>
<evidence type="ECO:0000313" key="2">
    <source>
        <dbReference type="Proteomes" id="UP000321497"/>
    </source>
</evidence>
<evidence type="ECO:0000313" key="1">
    <source>
        <dbReference type="EMBL" id="TXD72784.1"/>
    </source>
</evidence>
<dbReference type="GO" id="GO:0005975">
    <property type="term" value="P:carbohydrate metabolic process"/>
    <property type="evidence" value="ECO:0007669"/>
    <property type="project" value="InterPro"/>
</dbReference>
<gene>
    <name evidence="1" type="ORF">ESU54_11225</name>
</gene>
<dbReference type="InterPro" id="IPR053169">
    <property type="entry name" value="MUG_Protein"/>
</dbReference>
<dbReference type="PANTHER" id="PTHR47791:SF1">
    <property type="entry name" value="ENDO MANNANASE, GH76 FAMILY (EUROFUNG)"/>
    <property type="match status" value="1"/>
</dbReference>
<dbReference type="EMBL" id="VORT01000007">
    <property type="protein sequence ID" value="TXD72784.1"/>
    <property type="molecule type" value="Genomic_DNA"/>
</dbReference>
<organism evidence="1 2">
    <name type="scientific">Aequorivita antarctica</name>
    <dbReference type="NCBI Taxonomy" id="153266"/>
    <lineage>
        <taxon>Bacteria</taxon>
        <taxon>Pseudomonadati</taxon>
        <taxon>Bacteroidota</taxon>
        <taxon>Flavobacteriia</taxon>
        <taxon>Flavobacteriales</taxon>
        <taxon>Flavobacteriaceae</taxon>
        <taxon>Aequorivita</taxon>
    </lineage>
</organism>
<dbReference type="OrthoDB" id="2505409at2"/>
<evidence type="ECO:0008006" key="3">
    <source>
        <dbReference type="Google" id="ProtNLM"/>
    </source>
</evidence>
<dbReference type="InterPro" id="IPR008928">
    <property type="entry name" value="6-hairpin_glycosidase_sf"/>
</dbReference>
<comment type="caution">
    <text evidence="1">The sequence shown here is derived from an EMBL/GenBank/DDBJ whole genome shotgun (WGS) entry which is preliminary data.</text>
</comment>
<protein>
    <recommendedName>
        <fullName evidence="3">Glycosyl hydrolase</fullName>
    </recommendedName>
</protein>
<dbReference type="Proteomes" id="UP000321497">
    <property type="component" value="Unassembled WGS sequence"/>
</dbReference>
<name>A0A5C6YYH8_9FLAO</name>
<reference evidence="1 2" key="1">
    <citation type="submission" date="2019-08" db="EMBL/GenBank/DDBJ databases">
        <title>Genome of Aequorivita antarctica SW49 (type strain).</title>
        <authorList>
            <person name="Bowman J.P."/>
        </authorList>
    </citation>
    <scope>NUCLEOTIDE SEQUENCE [LARGE SCALE GENOMIC DNA]</scope>
    <source>
        <strain evidence="1 2">SW49</strain>
    </source>
</reference>
<dbReference type="InterPro" id="IPR005198">
    <property type="entry name" value="Glyco_hydro_76"/>
</dbReference>
<dbReference type="RefSeq" id="WP_111845796.1">
    <property type="nucleotide sequence ID" value="NZ_UEGI01000026.1"/>
</dbReference>
<keyword evidence="2" id="KW-1185">Reference proteome</keyword>
<dbReference type="AlphaFoldDB" id="A0A5C6YYH8"/>
<dbReference type="PANTHER" id="PTHR47791">
    <property type="entry name" value="MEIOTICALLY UP-REGULATED GENE 191 PROTEIN"/>
    <property type="match status" value="1"/>
</dbReference>
<dbReference type="SUPFAM" id="SSF48208">
    <property type="entry name" value="Six-hairpin glycosidases"/>
    <property type="match status" value="1"/>
</dbReference>
<accession>A0A5C6YYH8</accession>
<sequence length="363" mass="41091">MATTIDFQKEAKEALTVLTTKWYNANPPSEYGSAYWIMGSYLWQSANALETILDYQKVTGDTLTFSNTVDGVYNAFDQAFWPGWFGYYDDESWWGISCLKAYQISNNKKWLSLAQKIYVDLQGGWDTKCGGGIWFKRNPKSYPDNFKGDIANELMMVLAGRLYNDSSIENNKEYLQWAEKTWTWMNKLGLIGSQFVIDQLGPDCLPIPEKPWTYTQGVLLGGAIELFKATGDRSYLEQAIKVADAVCEQLIWPSGILREKCELSNPESCDNNAKLFKGIFMRYLQFLYLELITLGTNYKDTTERYKIFIIKNATSLLTNYKNATFGLDWNGGSTVFGPVVQISGINVVIAAIAVTTISPSKFQ</sequence>